<dbReference type="OMA" id="MGNMMKQ"/>
<keyword evidence="2" id="KW-0963">Cytoplasm</keyword>
<comment type="function">
    <text evidence="2">Binds to DNA and alters its conformation. May be involved in regulation of gene expression, nucleoid organization and DNA protection.</text>
</comment>
<comment type="subunit">
    <text evidence="2">Homodimer.</text>
</comment>
<organism evidence="3 4">
    <name type="scientific">Gemmatimonas aurantiaca</name>
    <dbReference type="NCBI Taxonomy" id="173480"/>
    <lineage>
        <taxon>Bacteria</taxon>
        <taxon>Pseudomonadati</taxon>
        <taxon>Gemmatimonadota</taxon>
        <taxon>Gemmatimonadia</taxon>
        <taxon>Gemmatimonadales</taxon>
        <taxon>Gemmatimonadaceae</taxon>
        <taxon>Gemmatimonas</taxon>
    </lineage>
</organism>
<dbReference type="Gene3D" id="3.30.1310.10">
    <property type="entry name" value="Nucleoid-associated protein YbaB-like domain"/>
    <property type="match status" value="1"/>
</dbReference>
<dbReference type="InterPro" id="IPR004401">
    <property type="entry name" value="YbaB/EbfC"/>
</dbReference>
<dbReference type="PANTHER" id="PTHR33449">
    <property type="entry name" value="NUCLEOID-ASSOCIATED PROTEIN YBAB"/>
    <property type="match status" value="1"/>
</dbReference>
<dbReference type="PIRSF" id="PIRSF004555">
    <property type="entry name" value="UCP004555"/>
    <property type="match status" value="1"/>
</dbReference>
<evidence type="ECO:0000256" key="1">
    <source>
        <dbReference type="ARBA" id="ARBA00023125"/>
    </source>
</evidence>
<reference evidence="3 4" key="1">
    <citation type="journal article" date="2018" name="Nat. Biotechnol.">
        <title>A standardized bacterial taxonomy based on genome phylogeny substantially revises the tree of life.</title>
        <authorList>
            <person name="Parks D.H."/>
            <person name="Chuvochina M."/>
            <person name="Waite D.W."/>
            <person name="Rinke C."/>
            <person name="Skarshewski A."/>
            <person name="Chaumeil P.A."/>
            <person name="Hugenholtz P."/>
        </authorList>
    </citation>
    <scope>NUCLEOTIDE SEQUENCE [LARGE SCALE GENOMIC DNA]</scope>
    <source>
        <strain evidence="3">UBA8844</strain>
    </source>
</reference>
<keyword evidence="1 2" id="KW-0238">DNA-binding</keyword>
<dbReference type="InterPro" id="IPR036894">
    <property type="entry name" value="YbaB-like_sf"/>
</dbReference>
<dbReference type="HAMAP" id="MF_00274">
    <property type="entry name" value="DNA_YbaB_EbfC"/>
    <property type="match status" value="1"/>
</dbReference>
<sequence length="104" mass="11437">MDLFKMLGQFKDMQGRMQTMQEEMSQRTFSALAGGGLVTADVDGKMQLKRIKLDASVVNPGDIEMLEDLIVVAVAEAQKKAADAMQMELQKVTGGIDLPFKLPF</sequence>
<dbReference type="AlphaFoldDB" id="A0A3D4V8G5"/>
<dbReference type="SUPFAM" id="SSF82607">
    <property type="entry name" value="YbaB-like"/>
    <property type="match status" value="1"/>
</dbReference>
<comment type="similarity">
    <text evidence="2">Belongs to the YbaB/EbfC family.</text>
</comment>
<name>A0A3D4V8G5_9BACT</name>
<evidence type="ECO:0000256" key="2">
    <source>
        <dbReference type="HAMAP-Rule" id="MF_00274"/>
    </source>
</evidence>
<comment type="subcellular location">
    <subcellularLocation>
        <location evidence="2">Cytoplasm</location>
        <location evidence="2">Nucleoid</location>
    </subcellularLocation>
</comment>
<dbReference type="EMBL" id="DPIY01000006">
    <property type="protein sequence ID" value="HCT56928.1"/>
    <property type="molecule type" value="Genomic_DNA"/>
</dbReference>
<proteinExistence type="inferred from homology"/>
<dbReference type="GO" id="GO:0003677">
    <property type="term" value="F:DNA binding"/>
    <property type="evidence" value="ECO:0007669"/>
    <property type="project" value="UniProtKB-UniRule"/>
</dbReference>
<dbReference type="Pfam" id="PF02575">
    <property type="entry name" value="YbaB_DNA_bd"/>
    <property type="match status" value="1"/>
</dbReference>
<comment type="caution">
    <text evidence="3">The sequence shown here is derived from an EMBL/GenBank/DDBJ whole genome shotgun (WGS) entry which is preliminary data.</text>
</comment>
<accession>A0A3D4V8G5</accession>
<dbReference type="GO" id="GO:0005829">
    <property type="term" value="C:cytosol"/>
    <property type="evidence" value="ECO:0007669"/>
    <property type="project" value="TreeGrafter"/>
</dbReference>
<gene>
    <name evidence="3" type="ORF">DGD08_06905</name>
</gene>
<dbReference type="PANTHER" id="PTHR33449:SF1">
    <property type="entry name" value="NUCLEOID-ASSOCIATED PROTEIN YBAB"/>
    <property type="match status" value="1"/>
</dbReference>
<dbReference type="NCBIfam" id="TIGR00103">
    <property type="entry name" value="DNA_YbaB_EbfC"/>
    <property type="match status" value="1"/>
</dbReference>
<dbReference type="GO" id="GO:0043590">
    <property type="term" value="C:bacterial nucleoid"/>
    <property type="evidence" value="ECO:0007669"/>
    <property type="project" value="UniProtKB-UniRule"/>
</dbReference>
<dbReference type="Proteomes" id="UP000264071">
    <property type="component" value="Unassembled WGS sequence"/>
</dbReference>
<evidence type="ECO:0000313" key="4">
    <source>
        <dbReference type="Proteomes" id="UP000264071"/>
    </source>
</evidence>
<dbReference type="SMR" id="A0A3D4V8G5"/>
<evidence type="ECO:0000313" key="3">
    <source>
        <dbReference type="EMBL" id="HCT56928.1"/>
    </source>
</evidence>
<protein>
    <recommendedName>
        <fullName evidence="2">Nucleoid-associated protein DGD08_06905</fullName>
    </recommendedName>
</protein>